<sequence>MYRRLLFCLLWTQIILQCNANINDHSDQGTIFPKGKPGIIYEHVNFGSYKPTNEQIKAAHNLIYSEDAREALQLLLNLIKQSSDDSAVSKEERIEEFNEQLDNMPIAEAAATTSEEEGEQQEPTNVDVSVETPTIIKEMGFHKNQNIQVANVGMGETHKSVGAGNGSERQAPIYSNNGNALLNHHQVRQQPIKPILKKEDIIVATKVCDILLRNSDILSFCKNESLRNQLLHNPTPMYDDEYQVTVEEDHQNKANTHKSLIIEDSHTIIQSVDFLFHKLCVGPLFAACQNIINI</sequence>
<keyword evidence="1" id="KW-0732">Signal</keyword>
<keyword evidence="3" id="KW-1185">Reference proteome</keyword>
<accession>A0AAD9UPZ7</accession>
<gene>
    <name evidence="2" type="ORF">BdWA1_000636</name>
</gene>
<dbReference type="GeneID" id="94334934"/>
<reference evidence="2" key="1">
    <citation type="journal article" date="2023" name="Nat. Microbiol.">
        <title>Babesia duncani multi-omics identifies virulence factors and drug targets.</title>
        <authorList>
            <person name="Singh P."/>
            <person name="Lonardi S."/>
            <person name="Liang Q."/>
            <person name="Vydyam P."/>
            <person name="Khabirova E."/>
            <person name="Fang T."/>
            <person name="Gihaz S."/>
            <person name="Thekkiniath J."/>
            <person name="Munshi M."/>
            <person name="Abel S."/>
            <person name="Ciampossin L."/>
            <person name="Batugedara G."/>
            <person name="Gupta M."/>
            <person name="Lu X.M."/>
            <person name="Lenz T."/>
            <person name="Chakravarty S."/>
            <person name="Cornillot E."/>
            <person name="Hu Y."/>
            <person name="Ma W."/>
            <person name="Gonzalez L.M."/>
            <person name="Sanchez S."/>
            <person name="Estrada K."/>
            <person name="Sanchez-Flores A."/>
            <person name="Montero E."/>
            <person name="Harb O.S."/>
            <person name="Le Roch K.G."/>
            <person name="Mamoun C.B."/>
        </authorList>
    </citation>
    <scope>NUCLEOTIDE SEQUENCE</scope>
    <source>
        <strain evidence="2">WA1</strain>
    </source>
</reference>
<dbReference type="EMBL" id="JALLKP010000001">
    <property type="protein sequence ID" value="KAK2197633.1"/>
    <property type="molecule type" value="Genomic_DNA"/>
</dbReference>
<evidence type="ECO:0000313" key="2">
    <source>
        <dbReference type="EMBL" id="KAK2197633.1"/>
    </source>
</evidence>
<feature type="chain" id="PRO_5041986330" evidence="1">
    <location>
        <begin position="21"/>
        <end position="294"/>
    </location>
</feature>
<organism evidence="2 3">
    <name type="scientific">Babesia duncani</name>
    <dbReference type="NCBI Taxonomy" id="323732"/>
    <lineage>
        <taxon>Eukaryota</taxon>
        <taxon>Sar</taxon>
        <taxon>Alveolata</taxon>
        <taxon>Apicomplexa</taxon>
        <taxon>Aconoidasida</taxon>
        <taxon>Piroplasmida</taxon>
        <taxon>Babesiidae</taxon>
        <taxon>Babesia</taxon>
    </lineage>
</organism>
<feature type="signal peptide" evidence="1">
    <location>
        <begin position="1"/>
        <end position="20"/>
    </location>
</feature>
<dbReference type="Proteomes" id="UP001214638">
    <property type="component" value="Unassembled WGS sequence"/>
</dbReference>
<name>A0AAD9UPZ7_9APIC</name>
<dbReference type="RefSeq" id="XP_067804475.1">
    <property type="nucleotide sequence ID" value="XM_067945684.1"/>
</dbReference>
<comment type="caution">
    <text evidence="2">The sequence shown here is derived from an EMBL/GenBank/DDBJ whole genome shotgun (WGS) entry which is preliminary data.</text>
</comment>
<evidence type="ECO:0000313" key="3">
    <source>
        <dbReference type="Proteomes" id="UP001214638"/>
    </source>
</evidence>
<proteinExistence type="predicted"/>
<evidence type="ECO:0000256" key="1">
    <source>
        <dbReference type="SAM" id="SignalP"/>
    </source>
</evidence>
<dbReference type="KEGG" id="bdw:94334934"/>
<protein>
    <submittedName>
        <fullName evidence="2">Uncharacterized protein</fullName>
    </submittedName>
</protein>
<dbReference type="AlphaFoldDB" id="A0AAD9UPZ7"/>